<dbReference type="SUPFAM" id="SSF56209">
    <property type="entry name" value="Nitrile hydratase alpha chain"/>
    <property type="match status" value="1"/>
</dbReference>
<dbReference type="InterPro" id="IPR036648">
    <property type="entry name" value="CN_Hdrase_a/SCN_Hdrase_g_sf"/>
</dbReference>
<evidence type="ECO:0008006" key="3">
    <source>
        <dbReference type="Google" id="ProtNLM"/>
    </source>
</evidence>
<gene>
    <name evidence="1" type="ORF">HNP25_001176</name>
</gene>
<sequence length="110" mass="12438">MEQKKQEIIQAVISKSWEDLNFRKELLADPVSAIEKLTGVKVVIPEGKTLVISDQTDKSKIYLNIPSEPEMENMELSEEQLESIAGGGEPIWDSLIKNLFSDITEHIKIQ</sequence>
<proteinExistence type="predicted"/>
<dbReference type="Gene3D" id="3.90.330.10">
    <property type="entry name" value="Nitrile hydratase alpha /Thiocyanate hydrolase gamma"/>
    <property type="match status" value="1"/>
</dbReference>
<evidence type="ECO:0000313" key="1">
    <source>
        <dbReference type="EMBL" id="MBB6002524.1"/>
    </source>
</evidence>
<accession>A0A841EJZ5</accession>
<dbReference type="GO" id="GO:0046914">
    <property type="term" value="F:transition metal ion binding"/>
    <property type="evidence" value="ECO:0007669"/>
    <property type="project" value="InterPro"/>
</dbReference>
<dbReference type="NCBIfam" id="TIGR03793">
    <property type="entry name" value="leader_NHLP"/>
    <property type="match status" value="1"/>
</dbReference>
<dbReference type="EMBL" id="JACHKT010000006">
    <property type="protein sequence ID" value="MBB6002524.1"/>
    <property type="molecule type" value="Genomic_DNA"/>
</dbReference>
<comment type="caution">
    <text evidence="1">The sequence shown here is derived from an EMBL/GenBank/DDBJ whole genome shotgun (WGS) entry which is preliminary data.</text>
</comment>
<organism evidence="1 2">
    <name type="scientific">Arcicella rosea</name>
    <dbReference type="NCBI Taxonomy" id="502909"/>
    <lineage>
        <taxon>Bacteria</taxon>
        <taxon>Pseudomonadati</taxon>
        <taxon>Bacteroidota</taxon>
        <taxon>Cytophagia</taxon>
        <taxon>Cytophagales</taxon>
        <taxon>Flectobacillaceae</taxon>
        <taxon>Arcicella</taxon>
    </lineage>
</organism>
<reference evidence="1 2" key="1">
    <citation type="submission" date="2020-08" db="EMBL/GenBank/DDBJ databases">
        <title>Functional genomics of gut bacteria from endangered species of beetles.</title>
        <authorList>
            <person name="Carlos-Shanley C."/>
        </authorList>
    </citation>
    <scope>NUCLEOTIDE SEQUENCE [LARGE SCALE GENOMIC DNA]</scope>
    <source>
        <strain evidence="1 2">S00070</strain>
    </source>
</reference>
<evidence type="ECO:0000313" key="2">
    <source>
        <dbReference type="Proteomes" id="UP000524404"/>
    </source>
</evidence>
<keyword evidence="2" id="KW-1185">Reference proteome</keyword>
<dbReference type="RefSeq" id="WP_184131700.1">
    <property type="nucleotide sequence ID" value="NZ_JACHKT010000006.1"/>
</dbReference>
<dbReference type="Proteomes" id="UP000524404">
    <property type="component" value="Unassembled WGS sequence"/>
</dbReference>
<name>A0A841EJZ5_9BACT</name>
<dbReference type="InterPro" id="IPR022513">
    <property type="entry name" value="TOMM_pelo"/>
</dbReference>
<dbReference type="AlphaFoldDB" id="A0A841EJZ5"/>
<dbReference type="GO" id="GO:0003824">
    <property type="term" value="F:catalytic activity"/>
    <property type="evidence" value="ECO:0007669"/>
    <property type="project" value="InterPro"/>
</dbReference>
<protein>
    <recommendedName>
        <fullName evidence="3">NHLP leader peptide domain-containing protein</fullName>
    </recommendedName>
</protein>